<comment type="similarity">
    <text evidence="1">Belongs to the prokaryotic molybdopterin-containing oxidoreductase family.</text>
</comment>
<feature type="domain" description="4Fe-4S Mo/W bis-MGD-type" evidence="5">
    <location>
        <begin position="14"/>
        <end position="70"/>
    </location>
</feature>
<proteinExistence type="inferred from homology"/>
<dbReference type="KEGG" id="pth:PTH_0579"/>
<dbReference type="PROSITE" id="PS51669">
    <property type="entry name" value="4FE4S_MOW_BIS_MGD"/>
    <property type="match status" value="1"/>
</dbReference>
<dbReference type="SUPFAM" id="SSF50692">
    <property type="entry name" value="ADC-like"/>
    <property type="match status" value="1"/>
</dbReference>
<dbReference type="GO" id="GO:0046872">
    <property type="term" value="F:metal ion binding"/>
    <property type="evidence" value="ECO:0007669"/>
    <property type="project" value="UniProtKB-KW"/>
</dbReference>
<dbReference type="eggNOG" id="COG0243">
    <property type="taxonomic scope" value="Bacteria"/>
</dbReference>
<dbReference type="InterPro" id="IPR050612">
    <property type="entry name" value="Prok_Mopterin_Oxidored"/>
</dbReference>
<dbReference type="Pfam" id="PF00384">
    <property type="entry name" value="Molybdopterin"/>
    <property type="match status" value="1"/>
</dbReference>
<dbReference type="Pfam" id="PF04879">
    <property type="entry name" value="Molybdop_Fe4S4"/>
    <property type="match status" value="1"/>
</dbReference>
<keyword evidence="3" id="KW-0408">Iron</keyword>
<dbReference type="HOGENOM" id="CLU_000422_13_3_9"/>
<dbReference type="GO" id="GO:0016491">
    <property type="term" value="F:oxidoreductase activity"/>
    <property type="evidence" value="ECO:0007669"/>
    <property type="project" value="InterPro"/>
</dbReference>
<evidence type="ECO:0000256" key="3">
    <source>
        <dbReference type="ARBA" id="ARBA00023004"/>
    </source>
</evidence>
<dbReference type="SUPFAM" id="SSF53706">
    <property type="entry name" value="Formate dehydrogenase/DMSO reductase, domains 1-3"/>
    <property type="match status" value="1"/>
</dbReference>
<evidence type="ECO:0000313" key="6">
    <source>
        <dbReference type="EMBL" id="BAF58760.1"/>
    </source>
</evidence>
<name>A5D4T7_PELTS</name>
<gene>
    <name evidence="6" type="primary">BisC</name>
    <name evidence="6" type="ordered locus">PTH_0579</name>
</gene>
<evidence type="ECO:0000259" key="5">
    <source>
        <dbReference type="PROSITE" id="PS51669"/>
    </source>
</evidence>
<sequence>MPGQTLSSPQKAQEGVYRTVCGLCNGNCGISVAVENGRVVHVEGRKNHPVTRGYICPKGRAVKELLEAPDRLRRPLKKTAGGRWQEISWEEALHLIAQKLNDIKAGYGAEAVAVHVGQAGVRKESTLYAKRFCRAFGTPNFSTAGSHCHISKMMANMVTCGVLPVSDYRNSNCIVLWGYNPAASCPPLLDPINEALRRGAGLIVVDPRVTPLAKRAGCHLQLRPGTDCALALSMLHVIIEEGLYDRDFVGRWTAGFDRLAKHAAGYPPEKVAQVTWVPAEKIKEAARLYAKSSPACISTGIAVELNTNGFQAARAIAILQAVTGNLDVRGGALFVPEAKLASLKLDDIDRGSFKPAVGQDEFPLFYKYTRQAQANIYTEAILEGKPYPLKGMVIAGSNPVLTWPNAGRVKSALASLEFLAVVDHFMTETAALADVVLPAAAFPGRNELWSIAHVYGLPVIGLAPAVLEEEGVMTDWVFWKELAGRMGYDEYFPFKSEEDAINFRLEPLEMTVEDLKQEPSGHAYAKWKEKKYERRGFKTPSGKVEIYSEELEKYGYDPLPVYREADAQGSSGYPLVLTTGARTIGYIHSRFRNLPSLRRLSPEPLVEVHKDKARELGVEEGETVVVETLNGSVEVRVKIVDQADPRVIFIPHGWSGANANILTGNDVLDPVTGFPACRSVPARIVKIK</sequence>
<evidence type="ECO:0000256" key="1">
    <source>
        <dbReference type="ARBA" id="ARBA00010312"/>
    </source>
</evidence>
<dbReference type="GO" id="GO:0043546">
    <property type="term" value="F:molybdopterin cofactor binding"/>
    <property type="evidence" value="ECO:0007669"/>
    <property type="project" value="InterPro"/>
</dbReference>
<keyword evidence="7" id="KW-1185">Reference proteome</keyword>
<dbReference type="PANTHER" id="PTHR43742:SF6">
    <property type="entry name" value="OXIDOREDUCTASE YYAE-RELATED"/>
    <property type="match status" value="1"/>
</dbReference>
<dbReference type="STRING" id="370438.PTH_0579"/>
<organism evidence="6 7">
    <name type="scientific">Pelotomaculum thermopropionicum (strain DSM 13744 / JCM 10971 / SI)</name>
    <dbReference type="NCBI Taxonomy" id="370438"/>
    <lineage>
        <taxon>Bacteria</taxon>
        <taxon>Bacillati</taxon>
        <taxon>Bacillota</taxon>
        <taxon>Clostridia</taxon>
        <taxon>Eubacteriales</taxon>
        <taxon>Desulfotomaculaceae</taxon>
        <taxon>Pelotomaculum</taxon>
    </lineage>
</organism>
<dbReference type="InterPro" id="IPR009010">
    <property type="entry name" value="Asp_de-COase-like_dom_sf"/>
</dbReference>
<dbReference type="Gene3D" id="2.40.40.20">
    <property type="match status" value="1"/>
</dbReference>
<dbReference type="Gene3D" id="2.20.25.90">
    <property type="entry name" value="ADC-like domains"/>
    <property type="match status" value="1"/>
</dbReference>
<keyword evidence="4" id="KW-0411">Iron-sulfur</keyword>
<dbReference type="SMART" id="SM00926">
    <property type="entry name" value="Molybdop_Fe4S4"/>
    <property type="match status" value="1"/>
</dbReference>
<dbReference type="InterPro" id="IPR006963">
    <property type="entry name" value="Mopterin_OxRdtase_4Fe-4S_dom"/>
</dbReference>
<evidence type="ECO:0000256" key="4">
    <source>
        <dbReference type="ARBA" id="ARBA00023014"/>
    </source>
</evidence>
<dbReference type="Gene3D" id="3.40.50.740">
    <property type="match status" value="1"/>
</dbReference>
<evidence type="ECO:0000256" key="2">
    <source>
        <dbReference type="ARBA" id="ARBA00022723"/>
    </source>
</evidence>
<evidence type="ECO:0000313" key="7">
    <source>
        <dbReference type="Proteomes" id="UP000006556"/>
    </source>
</evidence>
<dbReference type="PANTHER" id="PTHR43742">
    <property type="entry name" value="TRIMETHYLAMINE-N-OXIDE REDUCTASE"/>
    <property type="match status" value="1"/>
</dbReference>
<dbReference type="GO" id="GO:0051536">
    <property type="term" value="F:iron-sulfur cluster binding"/>
    <property type="evidence" value="ECO:0007669"/>
    <property type="project" value="UniProtKB-KW"/>
</dbReference>
<dbReference type="Proteomes" id="UP000006556">
    <property type="component" value="Chromosome"/>
</dbReference>
<dbReference type="EMBL" id="AP009389">
    <property type="protein sequence ID" value="BAF58760.1"/>
    <property type="molecule type" value="Genomic_DNA"/>
</dbReference>
<dbReference type="AlphaFoldDB" id="A5D4T7"/>
<dbReference type="InterPro" id="IPR006657">
    <property type="entry name" value="MoPterin_dinucl-bd_dom"/>
</dbReference>
<reference evidence="7" key="1">
    <citation type="journal article" date="2008" name="Genome Res.">
        <title>The genome of Pelotomaculum thermopropionicum reveals niche-associated evolution in anaerobic microbiota.</title>
        <authorList>
            <person name="Kosaka T."/>
            <person name="Kato S."/>
            <person name="Shimoyama T."/>
            <person name="Ishii S."/>
            <person name="Abe T."/>
            <person name="Watanabe K."/>
        </authorList>
    </citation>
    <scope>NUCLEOTIDE SEQUENCE [LARGE SCALE GENOMIC DNA]</scope>
    <source>
        <strain evidence="7">DSM 13744 / JCM 10971 / SI</strain>
    </source>
</reference>
<dbReference type="Gene3D" id="3.40.228.10">
    <property type="entry name" value="Dimethylsulfoxide Reductase, domain 2"/>
    <property type="match status" value="1"/>
</dbReference>
<keyword evidence="2" id="KW-0479">Metal-binding</keyword>
<dbReference type="InterPro" id="IPR006656">
    <property type="entry name" value="Mopterin_OxRdtase"/>
</dbReference>
<accession>A5D4T7</accession>
<dbReference type="Pfam" id="PF01568">
    <property type="entry name" value="Molydop_binding"/>
    <property type="match status" value="1"/>
</dbReference>
<protein>
    <submittedName>
        <fullName evidence="6">Anaerobic dehydrogenases</fullName>
    </submittedName>
</protein>